<dbReference type="InterPro" id="IPR002711">
    <property type="entry name" value="HNH"/>
</dbReference>
<accession>A0A8E0WQE0</accession>
<dbReference type="CDD" id="cd00085">
    <property type="entry name" value="HNHc"/>
    <property type="match status" value="1"/>
</dbReference>
<reference evidence="2 3" key="1">
    <citation type="submission" date="2014-05" db="EMBL/GenBank/DDBJ databases">
        <title>Genome Announcement of Sphingobium lucknowense F2.</title>
        <authorList>
            <person name="Lal R."/>
            <person name="Negi V."/>
            <person name="Lata P."/>
            <person name="Sangwan N."/>
            <person name="Gupta S.K."/>
            <person name="Rao D.L.N."/>
            <person name="Das S."/>
        </authorList>
    </citation>
    <scope>NUCLEOTIDE SEQUENCE [LARGE SCALE GENOMIC DNA]</scope>
    <source>
        <strain evidence="2 3">F2</strain>
    </source>
</reference>
<name>A0A8E0WQE0_9SPHN</name>
<dbReference type="GO" id="GO:0008270">
    <property type="term" value="F:zinc ion binding"/>
    <property type="evidence" value="ECO:0007669"/>
    <property type="project" value="InterPro"/>
</dbReference>
<evidence type="ECO:0000259" key="1">
    <source>
        <dbReference type="Pfam" id="PF01844"/>
    </source>
</evidence>
<evidence type="ECO:0000313" key="3">
    <source>
        <dbReference type="Proteomes" id="UP000028135"/>
    </source>
</evidence>
<dbReference type="GO" id="GO:0003676">
    <property type="term" value="F:nucleic acid binding"/>
    <property type="evidence" value="ECO:0007669"/>
    <property type="project" value="InterPro"/>
</dbReference>
<dbReference type="AlphaFoldDB" id="A0A8E0WQE0"/>
<gene>
    <name evidence="2" type="ORF">AL00_18140</name>
</gene>
<evidence type="ECO:0000313" key="2">
    <source>
        <dbReference type="EMBL" id="KER35023.1"/>
    </source>
</evidence>
<dbReference type="Gene3D" id="1.10.30.50">
    <property type="match status" value="1"/>
</dbReference>
<dbReference type="RefSeq" id="WP_021223160.1">
    <property type="nucleotide sequence ID" value="NZ_JANF02000086.1"/>
</dbReference>
<sequence>MEEKSTALARYSRPALPQSVSRQLRQEAGFGCAKCGHPYIEYHHIIPFVEEKHFRPEDMIALCGNCHPSVGKQGRDRQYKLKASPHNKKTGRFSGALEFDKRDLIFKVGGSWYENIQNIIQLHDTPIIKCRIEDGQALVSICIMDSQFRPLLSIEDNQVSFRVSDIWDFSYQHNVAVVRYGKGKIALKIDFRGPEATIEGTLNVGNRIMILGADEAQIPGGATIRGMRVSNGFTGIQLGDPDFPLPKYSAWPRL</sequence>
<dbReference type="Pfam" id="PF01844">
    <property type="entry name" value="HNH"/>
    <property type="match status" value="1"/>
</dbReference>
<dbReference type="EMBL" id="JANF02000086">
    <property type="protein sequence ID" value="KER35023.1"/>
    <property type="molecule type" value="Genomic_DNA"/>
</dbReference>
<organism evidence="2 3">
    <name type="scientific">Sphingobium indicum F2</name>
    <dbReference type="NCBI Taxonomy" id="1450518"/>
    <lineage>
        <taxon>Bacteria</taxon>
        <taxon>Pseudomonadati</taxon>
        <taxon>Pseudomonadota</taxon>
        <taxon>Alphaproteobacteria</taxon>
        <taxon>Sphingomonadales</taxon>
        <taxon>Sphingomonadaceae</taxon>
        <taxon>Sphingobium</taxon>
    </lineage>
</organism>
<comment type="caution">
    <text evidence="2">The sequence shown here is derived from an EMBL/GenBank/DDBJ whole genome shotgun (WGS) entry which is preliminary data.</text>
</comment>
<proteinExistence type="predicted"/>
<dbReference type="InterPro" id="IPR003615">
    <property type="entry name" value="HNH_nuc"/>
</dbReference>
<feature type="domain" description="HNH" evidence="1">
    <location>
        <begin position="32"/>
        <end position="71"/>
    </location>
</feature>
<protein>
    <recommendedName>
        <fullName evidence="1">HNH domain-containing protein</fullName>
    </recommendedName>
</protein>
<dbReference type="GO" id="GO:0004519">
    <property type="term" value="F:endonuclease activity"/>
    <property type="evidence" value="ECO:0007669"/>
    <property type="project" value="InterPro"/>
</dbReference>
<dbReference type="Proteomes" id="UP000028135">
    <property type="component" value="Unassembled WGS sequence"/>
</dbReference>